<evidence type="ECO:0000256" key="3">
    <source>
        <dbReference type="ARBA" id="ARBA00022475"/>
    </source>
</evidence>
<feature type="transmembrane region" description="Helical" evidence="5">
    <location>
        <begin position="336"/>
        <end position="357"/>
    </location>
</feature>
<dbReference type="InterPro" id="IPR003660">
    <property type="entry name" value="HAMP_dom"/>
</dbReference>
<dbReference type="Pfam" id="PF00672">
    <property type="entry name" value="HAMP"/>
    <property type="match status" value="1"/>
</dbReference>
<dbReference type="Pfam" id="PF00211">
    <property type="entry name" value="Guanylate_cyc"/>
    <property type="match status" value="1"/>
</dbReference>
<comment type="similarity">
    <text evidence="2">Belongs to the adenylyl cyclase class-3 family.</text>
</comment>
<dbReference type="PANTHER" id="PTHR43081:SF1">
    <property type="entry name" value="ADENYLATE CYCLASE, TERMINAL-DIFFERENTIATION SPECIFIC"/>
    <property type="match status" value="1"/>
</dbReference>
<comment type="caution">
    <text evidence="8">The sequence shown here is derived from an EMBL/GenBank/DDBJ whole genome shotgun (WGS) entry which is preliminary data.</text>
</comment>
<dbReference type="InterPro" id="IPR050697">
    <property type="entry name" value="Adenylyl/Guanylyl_Cyclase_3/4"/>
</dbReference>
<evidence type="ECO:0000313" key="9">
    <source>
        <dbReference type="Proteomes" id="UP000730618"/>
    </source>
</evidence>
<feature type="domain" description="HAMP" evidence="7">
    <location>
        <begin position="582"/>
        <end position="634"/>
    </location>
</feature>
<evidence type="ECO:0000256" key="4">
    <source>
        <dbReference type="ARBA" id="ARBA00023136"/>
    </source>
</evidence>
<dbReference type="Proteomes" id="UP000730618">
    <property type="component" value="Unassembled WGS sequence"/>
</dbReference>
<evidence type="ECO:0000313" key="8">
    <source>
        <dbReference type="EMBL" id="CAG7640678.1"/>
    </source>
</evidence>
<feature type="domain" description="Guanylate cyclase" evidence="6">
    <location>
        <begin position="674"/>
        <end position="800"/>
    </location>
</feature>
<proteinExistence type="inferred from homology"/>
<dbReference type="SMART" id="SM00044">
    <property type="entry name" value="CYCc"/>
    <property type="match status" value="1"/>
</dbReference>
<evidence type="ECO:0000259" key="7">
    <source>
        <dbReference type="PROSITE" id="PS50885"/>
    </source>
</evidence>
<comment type="subcellular location">
    <subcellularLocation>
        <location evidence="1">Cell membrane</location>
    </subcellularLocation>
</comment>
<evidence type="ECO:0000259" key="6">
    <source>
        <dbReference type="PROSITE" id="PS50125"/>
    </source>
</evidence>
<feature type="transmembrane region" description="Helical" evidence="5">
    <location>
        <begin position="369"/>
        <end position="387"/>
    </location>
</feature>
<keyword evidence="5" id="KW-0812">Transmembrane</keyword>
<dbReference type="InterPro" id="IPR001054">
    <property type="entry name" value="A/G_cyclase"/>
</dbReference>
<dbReference type="CDD" id="cd07302">
    <property type="entry name" value="CHD"/>
    <property type="match status" value="1"/>
</dbReference>
<dbReference type="PANTHER" id="PTHR43081">
    <property type="entry name" value="ADENYLATE CYCLASE, TERMINAL-DIFFERENTIATION SPECIFIC-RELATED"/>
    <property type="match status" value="1"/>
</dbReference>
<evidence type="ECO:0000256" key="1">
    <source>
        <dbReference type="ARBA" id="ARBA00004236"/>
    </source>
</evidence>
<dbReference type="PROSITE" id="PS50885">
    <property type="entry name" value="HAMP"/>
    <property type="match status" value="1"/>
</dbReference>
<keyword evidence="9" id="KW-1185">Reference proteome</keyword>
<keyword evidence="4 5" id="KW-0472">Membrane</keyword>
<evidence type="ECO:0000256" key="2">
    <source>
        <dbReference type="ARBA" id="ARBA00005381"/>
    </source>
</evidence>
<name>A0ABM8VH44_9BACL</name>
<reference evidence="8 9" key="1">
    <citation type="submission" date="2021-06" db="EMBL/GenBank/DDBJ databases">
        <authorList>
            <person name="Criscuolo A."/>
        </authorList>
    </citation>
    <scope>NUCLEOTIDE SEQUENCE [LARGE SCALE GENOMIC DNA]</scope>
    <source>
        <strain evidence="9">CIP 111802</strain>
    </source>
</reference>
<dbReference type="SMART" id="SM00304">
    <property type="entry name" value="HAMP"/>
    <property type="match status" value="1"/>
</dbReference>
<protein>
    <recommendedName>
        <fullName evidence="10">HAMP domain-containing protein</fullName>
    </recommendedName>
</protein>
<organism evidence="8 9">
    <name type="scientific">Paenibacillus allorhizosphaerae</name>
    <dbReference type="NCBI Taxonomy" id="2849866"/>
    <lineage>
        <taxon>Bacteria</taxon>
        <taxon>Bacillati</taxon>
        <taxon>Bacillota</taxon>
        <taxon>Bacilli</taxon>
        <taxon>Bacillales</taxon>
        <taxon>Paenibacillaceae</taxon>
        <taxon>Paenibacillus</taxon>
    </lineage>
</organism>
<evidence type="ECO:0000256" key="5">
    <source>
        <dbReference type="SAM" id="Phobius"/>
    </source>
</evidence>
<keyword evidence="5" id="KW-1133">Transmembrane helix</keyword>
<accession>A0ABM8VH44</accession>
<keyword evidence="3" id="KW-1003">Cell membrane</keyword>
<dbReference type="PROSITE" id="PS50125">
    <property type="entry name" value="GUANYLATE_CYCLASE_2"/>
    <property type="match status" value="1"/>
</dbReference>
<gene>
    <name evidence="8" type="ORF">PAECIP111802_02673</name>
</gene>
<dbReference type="EMBL" id="CAJVCE010000006">
    <property type="protein sequence ID" value="CAG7640678.1"/>
    <property type="molecule type" value="Genomic_DNA"/>
</dbReference>
<feature type="transmembrane region" description="Helical" evidence="5">
    <location>
        <begin position="561"/>
        <end position="581"/>
    </location>
</feature>
<evidence type="ECO:0008006" key="10">
    <source>
        <dbReference type="Google" id="ProtNLM"/>
    </source>
</evidence>
<sequence length="925" mass="104860">MNGILSRYKRLIPHLVLLALLVSGVVYGWDNYLMSNPFARMMELKDLTRVTTDNSNNIYIIMKAKNKIVKIDAAGNIVYVINQAKYPAYTFIDYTDISADAKGNLYALRLYKEYNGFLVRKEEIVRYTAEGKLDTGWKPYVKEFPENSLPVEGSIHAIVADQNDLYYYDSADDQSIGRYKMASAGGVSTLVDQLQLPSGRHLNSINGTDLSSTAYSTHQGELYSTAEGKLYPLDNEPKGDSYPEWVQMSKDHQVYFVDQYGQSIKKVNPQQPGNVETLLTKEAFDKLDEQGDNINDITIRSDGKLILATNSKVYLVAGHNQLVQLTYSPWMRLIHVLYGALLLATALLVLWILVILWNLKEYSLITKQMMYFIPVILLFMFFLTQYATVKFKTHLMEEVDRKLIFLAHDGQNLIDSTLLDRIHSAQDFGNDAYRTIQQKMSYADNFSKFYWIVYKIDGDRYYQTVESDNNFRMFEGYSLDNTGSSESCQSRDVNGVAHEAKDYRGLIKGDFYACSGVDQQGSWRYAIGPLFNADKSRVIGFYETGINTFATNQRVSDINRMLIGFSAGMTMIMIALCIFIIRRSVTPIILLQESAGLIAQGHWDLQVSIDSKDEVASLGKTFNGMAASIRRNIAEITDFKNASYRFVPQEYIHYLGKKSILEIQLGDQLQQDMTILMTNIRSFYSLSKSMSPGDSFSFMNAYLNRFVPAVSGHNGIINKYLGSGIFALFPSSAEMAIQSAIEMRKVLDRYNAERKQHLREPIEIGIGIHKGPLMLGIIGEKTRMEGNVISEDVNLAVILEKLTEELGATILVTEETLLSVTDPAKFFYRDLGVLQVSGVDQPMRLFDIFEGDSAALFELKLHTKELFDQGIAHYQKGEFMQAREIFLNVIRHNRWDLMAKRYFFESDKLSQSTAPAGWGGALRVS</sequence>
<dbReference type="CDD" id="cd06225">
    <property type="entry name" value="HAMP"/>
    <property type="match status" value="1"/>
</dbReference>